<name>A0A0F6B5Q7_SALT1</name>
<dbReference type="AlphaFoldDB" id="A0A0F6B5Q7"/>
<dbReference type="HOGENOM" id="CLU_3221714_0_0_6"/>
<organism evidence="1 2">
    <name type="scientific">Salmonella typhimurium (strain 14028s / SGSC 2262)</name>
    <dbReference type="NCBI Taxonomy" id="588858"/>
    <lineage>
        <taxon>Bacteria</taxon>
        <taxon>Pseudomonadati</taxon>
        <taxon>Pseudomonadota</taxon>
        <taxon>Gammaproteobacteria</taxon>
        <taxon>Enterobacterales</taxon>
        <taxon>Enterobacteriaceae</taxon>
        <taxon>Salmonella</taxon>
    </lineage>
</organism>
<keyword evidence="2" id="KW-1185">Reference proteome</keyword>
<proteinExistence type="predicted"/>
<dbReference type="KEGG" id="seo:STM14_3437"/>
<evidence type="ECO:0000313" key="2">
    <source>
        <dbReference type="Proteomes" id="UP000002695"/>
    </source>
</evidence>
<gene>
    <name evidence="1" type="ordered locus">STM14_3437</name>
</gene>
<protein>
    <submittedName>
        <fullName evidence="1">Uncharacterized protein</fullName>
    </submittedName>
</protein>
<reference evidence="1 2" key="1">
    <citation type="journal article" date="2010" name="J. Bacteriol.">
        <title>Short-term signatures of evolutionary change in the Salmonella enterica serovar typhimurium 14028 genome.</title>
        <authorList>
            <person name="Jarvik T."/>
            <person name="Smillie C."/>
            <person name="Groisman E.A."/>
            <person name="Ochman H."/>
        </authorList>
    </citation>
    <scope>NUCLEOTIDE SEQUENCE [LARGE SCALE GENOMIC DNA]</scope>
    <source>
        <strain evidence="2">14028s / SGSC 2262</strain>
    </source>
</reference>
<sequence>MLTKIEIIFLNNNEIKIGTIRVYIGTSSVIAGEFDEPFHHCRRE</sequence>
<evidence type="ECO:0000313" key="1">
    <source>
        <dbReference type="EMBL" id="ACY89851.1"/>
    </source>
</evidence>
<accession>A0A0F6B5Q7</accession>
<dbReference type="Proteomes" id="UP000002695">
    <property type="component" value="Chromosome"/>
</dbReference>
<dbReference type="PATRIC" id="fig|588858.6.peg.3162"/>
<dbReference type="EMBL" id="CP001363">
    <property type="protein sequence ID" value="ACY89851.1"/>
    <property type="molecule type" value="Genomic_DNA"/>
</dbReference>